<dbReference type="Proteomes" id="UP001153148">
    <property type="component" value="Unassembled WGS sequence"/>
</dbReference>
<accession>A0ABN7NFY7</accession>
<evidence type="ECO:0000313" key="1">
    <source>
        <dbReference type="EMBL" id="CAG2054786.1"/>
    </source>
</evidence>
<proteinExistence type="predicted"/>
<evidence type="ECO:0000313" key="2">
    <source>
        <dbReference type="Proteomes" id="UP001153148"/>
    </source>
</evidence>
<name>A0ABN7NFY7_TIMPD</name>
<sequence length="220" mass="23119">MKDSALLVEAVDMEVEEAVIAGVEVEEAAVGTLVEEAVAGMEVEGAEDGEVVEEAATEVEAVEEAATEVEAVEKLLCTRSSAPAVEVDMVGEEVDTVGEAVDMEAVVDGRAGEVEADGEAVEVDTAEVVAGRVVEAGAVEAVEADTEAVVRTICECLTPVNNFYRILGALFLCHSNFSRMFVSRGCFMTTTAPTAPMSRTPMTTTTVGYYYTTSLADEIT</sequence>
<organism evidence="1 2">
    <name type="scientific">Timema podura</name>
    <name type="common">Walking stick</name>
    <dbReference type="NCBI Taxonomy" id="61482"/>
    <lineage>
        <taxon>Eukaryota</taxon>
        <taxon>Metazoa</taxon>
        <taxon>Ecdysozoa</taxon>
        <taxon>Arthropoda</taxon>
        <taxon>Hexapoda</taxon>
        <taxon>Insecta</taxon>
        <taxon>Pterygota</taxon>
        <taxon>Neoptera</taxon>
        <taxon>Polyneoptera</taxon>
        <taxon>Phasmatodea</taxon>
        <taxon>Timematodea</taxon>
        <taxon>Timematoidea</taxon>
        <taxon>Timematidae</taxon>
        <taxon>Timema</taxon>
    </lineage>
</organism>
<keyword evidence="2" id="KW-1185">Reference proteome</keyword>
<gene>
    <name evidence="1" type="ORF">TPAB3V08_LOCUS1806</name>
</gene>
<comment type="caution">
    <text evidence="1">The sequence shown here is derived from an EMBL/GenBank/DDBJ whole genome shotgun (WGS) entry which is preliminary data.</text>
</comment>
<protein>
    <submittedName>
        <fullName evidence="1">Uncharacterized protein</fullName>
    </submittedName>
</protein>
<reference evidence="1" key="1">
    <citation type="submission" date="2021-03" db="EMBL/GenBank/DDBJ databases">
        <authorList>
            <person name="Tran Van P."/>
        </authorList>
    </citation>
    <scope>NUCLEOTIDE SEQUENCE</scope>
</reference>
<dbReference type="EMBL" id="CAJPIN010001730">
    <property type="protein sequence ID" value="CAG2054786.1"/>
    <property type="molecule type" value="Genomic_DNA"/>
</dbReference>